<dbReference type="STRING" id="294746.A5DRG4"/>
<reference evidence="2 3" key="1">
    <citation type="journal article" date="2009" name="Nature">
        <title>Evolution of pathogenicity and sexual reproduction in eight Candida genomes.</title>
        <authorList>
            <person name="Butler G."/>
            <person name="Rasmussen M.D."/>
            <person name="Lin M.F."/>
            <person name="Santos M.A."/>
            <person name="Sakthikumar S."/>
            <person name="Munro C.A."/>
            <person name="Rheinbay E."/>
            <person name="Grabherr M."/>
            <person name="Forche A."/>
            <person name="Reedy J.L."/>
            <person name="Agrafioti I."/>
            <person name="Arnaud M.B."/>
            <person name="Bates S."/>
            <person name="Brown A.J."/>
            <person name="Brunke S."/>
            <person name="Costanzo M.C."/>
            <person name="Fitzpatrick D.A."/>
            <person name="de Groot P.W."/>
            <person name="Harris D."/>
            <person name="Hoyer L.L."/>
            <person name="Hube B."/>
            <person name="Klis F.M."/>
            <person name="Kodira C."/>
            <person name="Lennard N."/>
            <person name="Logue M.E."/>
            <person name="Martin R."/>
            <person name="Neiman A.M."/>
            <person name="Nikolaou E."/>
            <person name="Quail M.A."/>
            <person name="Quinn J."/>
            <person name="Santos M.C."/>
            <person name="Schmitzberger F.F."/>
            <person name="Sherlock G."/>
            <person name="Shah P."/>
            <person name="Silverstein K.A."/>
            <person name="Skrzypek M.S."/>
            <person name="Soll D."/>
            <person name="Staggs R."/>
            <person name="Stansfield I."/>
            <person name="Stumpf M.P."/>
            <person name="Sudbery P.E."/>
            <person name="Srikantha T."/>
            <person name="Zeng Q."/>
            <person name="Berman J."/>
            <person name="Berriman M."/>
            <person name="Heitman J."/>
            <person name="Gow N.A."/>
            <person name="Lorenz M.C."/>
            <person name="Birren B.W."/>
            <person name="Kellis M."/>
            <person name="Cuomo C.A."/>
        </authorList>
    </citation>
    <scope>NUCLEOTIDE SEQUENCE [LARGE SCALE GENOMIC DNA]</scope>
    <source>
        <strain evidence="3">ATCC 6260 / CBS 566 / DSM 6381 / JCM 1539 / NBRC 10279 / NRRL Y-324</strain>
    </source>
</reference>
<protein>
    <recommendedName>
        <fullName evidence="1">NAD(P)-binding domain-containing protein</fullName>
    </recommendedName>
</protein>
<dbReference type="KEGG" id="pgu:PGUG_05865"/>
<evidence type="ECO:0000313" key="2">
    <source>
        <dbReference type="EMBL" id="EDK41767.2"/>
    </source>
</evidence>
<dbReference type="Gene3D" id="3.40.50.720">
    <property type="entry name" value="NAD(P)-binding Rossmann-like Domain"/>
    <property type="match status" value="1"/>
</dbReference>
<sequence length="369" mass="41943">MTQDSGISDVGAETVNEDVLVTGGAGFIGSHTLDYLVQKYPDCKFTCVDKLSYATNYSENNLRKVSGCDNFTFIKLDLAEEHQRLDELINHSANNFTTIINFAAESCVDKSFNDPLYFTKNNVLATQNLLECCRTLLNSKPNLRRNFKFIHISTDEVYGEQKEGEIIDEDGPLHPTNPYAASKAACDLIIEAYKHSYKIPITLIRSNNVYGPRQFPEKIIPVCLKALQKASPTGIAEKERIPIHGNGRHTRRYLHVLDFAKAVDHIWNWLKNTSESSSDFLGETFNVGTDDEVDNLSMVKLICTIFMRKKFGVESLDASSFIRHTKDRNYNDFRYSIDFTKIKKVGWKQEISLEQGIEELVKAEIENEK</sequence>
<dbReference type="EMBL" id="CH408162">
    <property type="protein sequence ID" value="EDK41767.2"/>
    <property type="molecule type" value="Genomic_DNA"/>
</dbReference>
<dbReference type="InParanoid" id="A5DRG4"/>
<dbReference type="HOGENOM" id="CLU_007383_1_14_1"/>
<feature type="domain" description="NAD(P)-binding" evidence="1">
    <location>
        <begin position="20"/>
        <end position="359"/>
    </location>
</feature>
<dbReference type="OMA" id="KLIPLMC"/>
<dbReference type="AlphaFoldDB" id="A5DRG4"/>
<dbReference type="OrthoDB" id="331544at2759"/>
<name>A5DRG4_PICGU</name>
<organism evidence="2 3">
    <name type="scientific">Meyerozyma guilliermondii (strain ATCC 6260 / CBS 566 / DSM 6381 / JCM 1539 / NBRC 10279 / NRRL Y-324)</name>
    <name type="common">Yeast</name>
    <name type="synonym">Candida guilliermondii</name>
    <dbReference type="NCBI Taxonomy" id="294746"/>
    <lineage>
        <taxon>Eukaryota</taxon>
        <taxon>Fungi</taxon>
        <taxon>Dikarya</taxon>
        <taxon>Ascomycota</taxon>
        <taxon>Saccharomycotina</taxon>
        <taxon>Pichiomycetes</taxon>
        <taxon>Debaryomycetaceae</taxon>
        <taxon>Meyerozyma</taxon>
    </lineage>
</organism>
<accession>A5DRG4</accession>
<keyword evidence="3" id="KW-1185">Reference proteome</keyword>
<dbReference type="Pfam" id="PF16363">
    <property type="entry name" value="GDP_Man_Dehyd"/>
    <property type="match status" value="1"/>
</dbReference>
<dbReference type="RefSeq" id="XP_001482102.2">
    <property type="nucleotide sequence ID" value="XM_001482052.1"/>
</dbReference>
<dbReference type="Proteomes" id="UP000001997">
    <property type="component" value="Unassembled WGS sequence"/>
</dbReference>
<dbReference type="InterPro" id="IPR016040">
    <property type="entry name" value="NAD(P)-bd_dom"/>
</dbReference>
<dbReference type="GeneID" id="5123936"/>
<dbReference type="eggNOG" id="KOG0747">
    <property type="taxonomic scope" value="Eukaryota"/>
</dbReference>
<gene>
    <name evidence="2" type="ORF">PGUG_05865</name>
</gene>
<dbReference type="VEuPathDB" id="FungiDB:PGUG_05865"/>
<dbReference type="InterPro" id="IPR036291">
    <property type="entry name" value="NAD(P)-bd_dom_sf"/>
</dbReference>
<dbReference type="Gene3D" id="3.90.25.10">
    <property type="entry name" value="UDP-galactose 4-epimerase, domain 1"/>
    <property type="match status" value="1"/>
</dbReference>
<proteinExistence type="predicted"/>
<dbReference type="FunFam" id="3.40.50.720:FF:000304">
    <property type="entry name" value="UDP-glucose 4,6-dehydratase"/>
    <property type="match status" value="1"/>
</dbReference>
<dbReference type="SUPFAM" id="SSF51735">
    <property type="entry name" value="NAD(P)-binding Rossmann-fold domains"/>
    <property type="match status" value="1"/>
</dbReference>
<dbReference type="PANTHER" id="PTHR43000">
    <property type="entry name" value="DTDP-D-GLUCOSE 4,6-DEHYDRATASE-RELATED"/>
    <property type="match status" value="1"/>
</dbReference>
<evidence type="ECO:0000313" key="3">
    <source>
        <dbReference type="Proteomes" id="UP000001997"/>
    </source>
</evidence>
<evidence type="ECO:0000259" key="1">
    <source>
        <dbReference type="Pfam" id="PF16363"/>
    </source>
</evidence>
<dbReference type="GO" id="GO:0009225">
    <property type="term" value="P:nucleotide-sugar metabolic process"/>
    <property type="evidence" value="ECO:0007669"/>
    <property type="project" value="UniProtKB-ARBA"/>
</dbReference>